<dbReference type="InterPro" id="IPR018203">
    <property type="entry name" value="GDP_dissociation_inhibitor"/>
</dbReference>
<keyword evidence="3" id="KW-0963">Cytoplasm</keyword>
<evidence type="ECO:0000256" key="1">
    <source>
        <dbReference type="ARBA" id="ARBA00004514"/>
    </source>
</evidence>
<accession>A0A443SWP4</accession>
<dbReference type="GO" id="GO:0006886">
    <property type="term" value="P:intracellular protein transport"/>
    <property type="evidence" value="ECO:0007669"/>
    <property type="project" value="InterPro"/>
</dbReference>
<comment type="subcellular location">
    <subcellularLocation>
        <location evidence="1">Cytoplasm</location>
        <location evidence="1">Cytosol</location>
    </subcellularLocation>
</comment>
<dbReference type="GO" id="GO:0005829">
    <property type="term" value="C:cytosol"/>
    <property type="evidence" value="ECO:0007669"/>
    <property type="project" value="UniProtKB-SubCell"/>
</dbReference>
<dbReference type="GO" id="GO:0016192">
    <property type="term" value="P:vesicle-mediated transport"/>
    <property type="evidence" value="ECO:0007669"/>
    <property type="project" value="TreeGrafter"/>
</dbReference>
<sequence>MDATSDKVTHVITDEQKIKCNFLVTALSQTPRSLFPGNLTKTILSKAIFISDGSIKASSKNEVTFLRLVPDENISLPVTVLEVGSNVHVSPQNIFVVYCWGLSQSEDSKKDLLPVAKKLFNFTNENSEKPKLLWSCYYNQVFVECNPDCLPHKNMFIVSPPSNELDYDFAISEAKKIFSSMFPNEEFLPRAPDPEEIILDEPQIETSENDRLH</sequence>
<evidence type="ECO:0000256" key="2">
    <source>
        <dbReference type="ARBA" id="ARBA00022468"/>
    </source>
</evidence>
<dbReference type="GO" id="GO:0005634">
    <property type="term" value="C:nucleus"/>
    <property type="evidence" value="ECO:0007669"/>
    <property type="project" value="TreeGrafter"/>
</dbReference>
<dbReference type="EMBL" id="NCKV01000018">
    <property type="protein sequence ID" value="RWS31948.1"/>
    <property type="molecule type" value="Genomic_DNA"/>
</dbReference>
<dbReference type="PANTHER" id="PTHR11787:SF4">
    <property type="entry name" value="CHM, RAB ESCORT PROTEIN 1"/>
    <property type="match status" value="1"/>
</dbReference>
<reference evidence="5 6" key="1">
    <citation type="journal article" date="2018" name="Gigascience">
        <title>Genomes of trombidid mites reveal novel predicted allergens and laterally-transferred genes associated with secondary metabolism.</title>
        <authorList>
            <person name="Dong X."/>
            <person name="Chaisiri K."/>
            <person name="Xia D."/>
            <person name="Armstrong S.D."/>
            <person name="Fang Y."/>
            <person name="Donnelly M.J."/>
            <person name="Kadowaki T."/>
            <person name="McGarry J.W."/>
            <person name="Darby A.C."/>
            <person name="Makepeace B.L."/>
        </authorList>
    </citation>
    <scope>NUCLEOTIDE SEQUENCE [LARGE SCALE GENOMIC DNA]</scope>
    <source>
        <strain evidence="5">UoL-UT</strain>
    </source>
</reference>
<feature type="domain" description="RAE1/2" evidence="4">
    <location>
        <begin position="44"/>
        <end position="161"/>
    </location>
</feature>
<dbReference type="GO" id="GO:0005096">
    <property type="term" value="F:GTPase activator activity"/>
    <property type="evidence" value="ECO:0007669"/>
    <property type="project" value="UniProtKB-KW"/>
</dbReference>
<protein>
    <submittedName>
        <fullName evidence="5">Rab proteins geranylgeranyltransferase component A 2-like protein</fullName>
    </submittedName>
</protein>
<keyword evidence="6" id="KW-1185">Reference proteome</keyword>
<evidence type="ECO:0000256" key="3">
    <source>
        <dbReference type="ARBA" id="ARBA00022490"/>
    </source>
</evidence>
<evidence type="ECO:0000313" key="6">
    <source>
        <dbReference type="Proteomes" id="UP000288716"/>
    </source>
</evidence>
<dbReference type="SUPFAM" id="SSF54373">
    <property type="entry name" value="FAD-linked reductases, C-terminal domain"/>
    <property type="match status" value="1"/>
</dbReference>
<dbReference type="Proteomes" id="UP000288716">
    <property type="component" value="Unassembled WGS sequence"/>
</dbReference>
<dbReference type="Pfam" id="PF22603">
    <property type="entry name" value="RAE1_2_domI_C"/>
    <property type="match status" value="1"/>
</dbReference>
<dbReference type="GO" id="GO:0005092">
    <property type="term" value="F:GDP-dissociation inhibitor activity"/>
    <property type="evidence" value="ECO:0007669"/>
    <property type="project" value="InterPro"/>
</dbReference>
<evidence type="ECO:0000313" key="5">
    <source>
        <dbReference type="EMBL" id="RWS31948.1"/>
    </source>
</evidence>
<dbReference type="GO" id="GO:0007264">
    <property type="term" value="P:small GTPase-mediated signal transduction"/>
    <property type="evidence" value="ECO:0007669"/>
    <property type="project" value="InterPro"/>
</dbReference>
<gene>
    <name evidence="5" type="ORF">B4U80_07882</name>
</gene>
<keyword evidence="2" id="KW-0343">GTPase activation</keyword>
<dbReference type="OrthoDB" id="1923006at2759"/>
<dbReference type="GO" id="GO:0005968">
    <property type="term" value="C:Rab-protein geranylgeranyltransferase complex"/>
    <property type="evidence" value="ECO:0007669"/>
    <property type="project" value="InterPro"/>
</dbReference>
<dbReference type="STRING" id="299467.A0A443SWP4"/>
<dbReference type="PRINTS" id="PR00893">
    <property type="entry name" value="RABESCORT"/>
</dbReference>
<dbReference type="VEuPathDB" id="VectorBase:LDEU000094"/>
<dbReference type="GO" id="GO:0016740">
    <property type="term" value="F:transferase activity"/>
    <property type="evidence" value="ECO:0007669"/>
    <property type="project" value="UniProtKB-KW"/>
</dbReference>
<name>A0A443SWP4_9ACAR</name>
<dbReference type="AlphaFoldDB" id="A0A443SWP4"/>
<dbReference type="InterPro" id="IPR001738">
    <property type="entry name" value="Rab_escort"/>
</dbReference>
<dbReference type="PANTHER" id="PTHR11787">
    <property type="entry name" value="RAB GDP-DISSOCIATION INHIBITOR"/>
    <property type="match status" value="1"/>
</dbReference>
<keyword evidence="5" id="KW-0808">Transferase</keyword>
<dbReference type="InterPro" id="IPR054420">
    <property type="entry name" value="RAE1_2_domI_C"/>
</dbReference>
<evidence type="ECO:0000259" key="4">
    <source>
        <dbReference type="Pfam" id="PF22603"/>
    </source>
</evidence>
<organism evidence="5 6">
    <name type="scientific">Leptotrombidium deliense</name>
    <dbReference type="NCBI Taxonomy" id="299467"/>
    <lineage>
        <taxon>Eukaryota</taxon>
        <taxon>Metazoa</taxon>
        <taxon>Ecdysozoa</taxon>
        <taxon>Arthropoda</taxon>
        <taxon>Chelicerata</taxon>
        <taxon>Arachnida</taxon>
        <taxon>Acari</taxon>
        <taxon>Acariformes</taxon>
        <taxon>Trombidiformes</taxon>
        <taxon>Prostigmata</taxon>
        <taxon>Anystina</taxon>
        <taxon>Parasitengona</taxon>
        <taxon>Trombiculoidea</taxon>
        <taxon>Trombiculidae</taxon>
        <taxon>Leptotrombidium</taxon>
    </lineage>
</organism>
<comment type="caution">
    <text evidence="5">The sequence shown here is derived from an EMBL/GenBank/DDBJ whole genome shotgun (WGS) entry which is preliminary data.</text>
</comment>
<dbReference type="Gene3D" id="3.30.519.10">
    <property type="entry name" value="Guanine Nucleotide Dissociation Inhibitor, domain 2"/>
    <property type="match status" value="1"/>
</dbReference>
<proteinExistence type="predicted"/>